<feature type="signal peptide" evidence="1">
    <location>
        <begin position="1"/>
        <end position="21"/>
    </location>
</feature>
<evidence type="ECO:0000313" key="3">
    <source>
        <dbReference type="Proteomes" id="UP000237105"/>
    </source>
</evidence>
<evidence type="ECO:0008006" key="4">
    <source>
        <dbReference type="Google" id="ProtNLM"/>
    </source>
</evidence>
<accession>A0A2P5CFB4</accession>
<keyword evidence="3" id="KW-1185">Reference proteome</keyword>
<sequence>MIQEFFMFVLCWYCGAKFGLAAPRQSSARRCSTEPWYCGATISRGRRYELALQCHDRGTMPFVMWCCSFVKWHCSINS</sequence>
<feature type="chain" id="PRO_5015135223" description="Secreted protein" evidence="1">
    <location>
        <begin position="22"/>
        <end position="78"/>
    </location>
</feature>
<reference evidence="3" key="1">
    <citation type="submission" date="2016-06" db="EMBL/GenBank/DDBJ databases">
        <title>Parallel loss of symbiosis genes in relatives of nitrogen-fixing non-legume Parasponia.</title>
        <authorList>
            <person name="Van Velzen R."/>
            <person name="Holmer R."/>
            <person name="Bu F."/>
            <person name="Rutten L."/>
            <person name="Van Zeijl A."/>
            <person name="Liu W."/>
            <person name="Santuari L."/>
            <person name="Cao Q."/>
            <person name="Sharma T."/>
            <person name="Shen D."/>
            <person name="Roswanjaya Y."/>
            <person name="Wardhani T."/>
            <person name="Kalhor M.S."/>
            <person name="Jansen J."/>
            <person name="Van den Hoogen J."/>
            <person name="Gungor B."/>
            <person name="Hartog M."/>
            <person name="Hontelez J."/>
            <person name="Verver J."/>
            <person name="Yang W.-C."/>
            <person name="Schijlen E."/>
            <person name="Repin R."/>
            <person name="Schilthuizen M."/>
            <person name="Schranz E."/>
            <person name="Heidstra R."/>
            <person name="Miyata K."/>
            <person name="Fedorova E."/>
            <person name="Kohlen W."/>
            <person name="Bisseling T."/>
            <person name="Smit S."/>
            <person name="Geurts R."/>
        </authorList>
    </citation>
    <scope>NUCLEOTIDE SEQUENCE [LARGE SCALE GENOMIC DNA]</scope>
    <source>
        <strain evidence="3">cv. WU1-14</strain>
    </source>
</reference>
<comment type="caution">
    <text evidence="2">The sequence shown here is derived from an EMBL/GenBank/DDBJ whole genome shotgun (WGS) entry which is preliminary data.</text>
</comment>
<dbReference type="EMBL" id="JXTB01000137">
    <property type="protein sequence ID" value="PON59708.1"/>
    <property type="molecule type" value="Genomic_DNA"/>
</dbReference>
<dbReference type="Proteomes" id="UP000237105">
    <property type="component" value="Unassembled WGS sequence"/>
</dbReference>
<dbReference type="AlphaFoldDB" id="A0A2P5CFB4"/>
<evidence type="ECO:0000313" key="2">
    <source>
        <dbReference type="EMBL" id="PON59708.1"/>
    </source>
</evidence>
<proteinExistence type="predicted"/>
<gene>
    <name evidence="2" type="ORF">PanWU01x14_157650</name>
</gene>
<organism evidence="2 3">
    <name type="scientific">Parasponia andersonii</name>
    <name type="common">Sponia andersonii</name>
    <dbReference type="NCBI Taxonomy" id="3476"/>
    <lineage>
        <taxon>Eukaryota</taxon>
        <taxon>Viridiplantae</taxon>
        <taxon>Streptophyta</taxon>
        <taxon>Embryophyta</taxon>
        <taxon>Tracheophyta</taxon>
        <taxon>Spermatophyta</taxon>
        <taxon>Magnoliopsida</taxon>
        <taxon>eudicotyledons</taxon>
        <taxon>Gunneridae</taxon>
        <taxon>Pentapetalae</taxon>
        <taxon>rosids</taxon>
        <taxon>fabids</taxon>
        <taxon>Rosales</taxon>
        <taxon>Cannabaceae</taxon>
        <taxon>Parasponia</taxon>
    </lineage>
</organism>
<keyword evidence="1" id="KW-0732">Signal</keyword>
<protein>
    <recommendedName>
        <fullName evidence="4">Secreted protein</fullName>
    </recommendedName>
</protein>
<name>A0A2P5CFB4_PARAD</name>
<evidence type="ECO:0000256" key="1">
    <source>
        <dbReference type="SAM" id="SignalP"/>
    </source>
</evidence>